<evidence type="ECO:0000313" key="10">
    <source>
        <dbReference type="Proteomes" id="UP000315395"/>
    </source>
</evidence>
<dbReference type="Gene3D" id="1.10.3720.10">
    <property type="entry name" value="MetI-like"/>
    <property type="match status" value="1"/>
</dbReference>
<dbReference type="CDD" id="cd06261">
    <property type="entry name" value="TM_PBP2"/>
    <property type="match status" value="1"/>
</dbReference>
<feature type="transmembrane region" description="Helical" evidence="7">
    <location>
        <begin position="56"/>
        <end position="77"/>
    </location>
</feature>
<evidence type="ECO:0000256" key="2">
    <source>
        <dbReference type="ARBA" id="ARBA00022448"/>
    </source>
</evidence>
<dbReference type="InterPro" id="IPR035906">
    <property type="entry name" value="MetI-like_sf"/>
</dbReference>
<feature type="transmembrane region" description="Helical" evidence="7">
    <location>
        <begin position="20"/>
        <end position="44"/>
    </location>
</feature>
<dbReference type="AlphaFoldDB" id="A0A516G8J7"/>
<protein>
    <submittedName>
        <fullName evidence="9">Amino acid ABC transporter permease</fullName>
    </submittedName>
</protein>
<evidence type="ECO:0000256" key="6">
    <source>
        <dbReference type="ARBA" id="ARBA00023136"/>
    </source>
</evidence>
<keyword evidence="3" id="KW-1003">Cell membrane</keyword>
<keyword evidence="10" id="KW-1185">Reference proteome</keyword>
<proteinExistence type="inferred from homology"/>
<dbReference type="GO" id="GO:0043190">
    <property type="term" value="C:ATP-binding cassette (ABC) transporter complex"/>
    <property type="evidence" value="ECO:0007669"/>
    <property type="project" value="InterPro"/>
</dbReference>
<evidence type="ECO:0000313" key="9">
    <source>
        <dbReference type="EMBL" id="QDO87856.1"/>
    </source>
</evidence>
<dbReference type="GO" id="GO:0022857">
    <property type="term" value="F:transmembrane transporter activity"/>
    <property type="evidence" value="ECO:0007669"/>
    <property type="project" value="InterPro"/>
</dbReference>
<gene>
    <name evidence="9" type="ORF">FNH13_05400</name>
</gene>
<evidence type="ECO:0000259" key="8">
    <source>
        <dbReference type="PROSITE" id="PS50928"/>
    </source>
</evidence>
<comment type="subcellular location">
    <subcellularLocation>
        <location evidence="1 7">Cell membrane</location>
        <topology evidence="1 7">Multi-pass membrane protein</topology>
    </subcellularLocation>
</comment>
<dbReference type="PROSITE" id="PS50928">
    <property type="entry name" value="ABC_TM1"/>
    <property type="match status" value="1"/>
</dbReference>
<dbReference type="SUPFAM" id="SSF161098">
    <property type="entry name" value="MetI-like"/>
    <property type="match status" value="1"/>
</dbReference>
<accession>A0A516G8J7</accession>
<dbReference type="PANTHER" id="PTHR30614">
    <property type="entry name" value="MEMBRANE COMPONENT OF AMINO ACID ABC TRANSPORTER"/>
    <property type="match status" value="1"/>
</dbReference>
<keyword evidence="6 7" id="KW-0472">Membrane</keyword>
<dbReference type="Pfam" id="PF00528">
    <property type="entry name" value="BPD_transp_1"/>
    <property type="match status" value="1"/>
</dbReference>
<dbReference type="NCBIfam" id="TIGR01726">
    <property type="entry name" value="HEQRo_perm_3TM"/>
    <property type="match status" value="1"/>
</dbReference>
<feature type="transmembrane region" description="Helical" evidence="7">
    <location>
        <begin position="186"/>
        <end position="208"/>
    </location>
</feature>
<reference evidence="9 10" key="1">
    <citation type="submission" date="2019-07" db="EMBL/GenBank/DDBJ databases">
        <title>complete genome sequencing of Ornithinimicrobium sp. H23M54.</title>
        <authorList>
            <person name="Bae J.-W."/>
            <person name="Lee S.-Y."/>
        </authorList>
    </citation>
    <scope>NUCLEOTIDE SEQUENCE [LARGE SCALE GENOMIC DNA]</scope>
    <source>
        <strain evidence="9 10">H23M54</strain>
    </source>
</reference>
<keyword evidence="4 7" id="KW-0812">Transmembrane</keyword>
<dbReference type="PANTHER" id="PTHR30614:SF46">
    <property type="entry name" value="ABC TRANSPORTER MEMBRANE SPANNING PERMEASE-GLUTAMINE TRANSPORT"/>
    <property type="match status" value="1"/>
</dbReference>
<dbReference type="GO" id="GO:0006865">
    <property type="term" value="P:amino acid transport"/>
    <property type="evidence" value="ECO:0007669"/>
    <property type="project" value="TreeGrafter"/>
</dbReference>
<evidence type="ECO:0000256" key="5">
    <source>
        <dbReference type="ARBA" id="ARBA00022989"/>
    </source>
</evidence>
<dbReference type="InterPro" id="IPR043429">
    <property type="entry name" value="ArtM/GltK/GlnP/TcyL/YhdX-like"/>
</dbReference>
<dbReference type="EMBL" id="CP041616">
    <property type="protein sequence ID" value="QDO87856.1"/>
    <property type="molecule type" value="Genomic_DNA"/>
</dbReference>
<feature type="domain" description="ABC transmembrane type-1" evidence="8">
    <location>
        <begin position="18"/>
        <end position="205"/>
    </location>
</feature>
<dbReference type="InterPro" id="IPR000515">
    <property type="entry name" value="MetI-like"/>
</dbReference>
<dbReference type="RefSeq" id="WP_143782531.1">
    <property type="nucleotide sequence ID" value="NZ_CP041616.1"/>
</dbReference>
<sequence>MSFFDRFVDYAPLFIEASWVTLRLTAVALVIAMVLGGVIAWMVMSRFAPLRWLATAYIGLIRGTPLIAQIFVLYFGISEIVKMPAFWAGALALAAHNSAYIAEIFRSGFQAVPKGLVEASRSLGMGRAKTLRRVQAPLALRTTLPVLGNQYIIAVKDSSLVSFIGMTELFQTSRNLQAQNYEPLQMYLMVSIYYLVIVLILTFVVSRIERSLSKHRRPIEPGSSSGGASSGLRLPTWVKWRQSEGGRV</sequence>
<name>A0A516G8J7_9MICO</name>
<organism evidence="9 10">
    <name type="scientific">Ornithinimicrobium ciconiae</name>
    <dbReference type="NCBI Taxonomy" id="2594265"/>
    <lineage>
        <taxon>Bacteria</taxon>
        <taxon>Bacillati</taxon>
        <taxon>Actinomycetota</taxon>
        <taxon>Actinomycetes</taxon>
        <taxon>Micrococcales</taxon>
        <taxon>Ornithinimicrobiaceae</taxon>
        <taxon>Ornithinimicrobium</taxon>
    </lineage>
</organism>
<keyword evidence="5 7" id="KW-1133">Transmembrane helix</keyword>
<evidence type="ECO:0000256" key="4">
    <source>
        <dbReference type="ARBA" id="ARBA00022692"/>
    </source>
</evidence>
<keyword evidence="2 7" id="KW-0813">Transport</keyword>
<evidence type="ECO:0000256" key="1">
    <source>
        <dbReference type="ARBA" id="ARBA00004651"/>
    </source>
</evidence>
<comment type="similarity">
    <text evidence="7">Belongs to the binding-protein-dependent transport system permease family.</text>
</comment>
<evidence type="ECO:0000256" key="7">
    <source>
        <dbReference type="RuleBase" id="RU363032"/>
    </source>
</evidence>
<dbReference type="KEGG" id="orz:FNH13_05400"/>
<dbReference type="InterPro" id="IPR010065">
    <property type="entry name" value="AA_ABC_transptr_permease_3TM"/>
</dbReference>
<dbReference type="Proteomes" id="UP000315395">
    <property type="component" value="Chromosome"/>
</dbReference>
<evidence type="ECO:0000256" key="3">
    <source>
        <dbReference type="ARBA" id="ARBA00022475"/>
    </source>
</evidence>
<dbReference type="OrthoDB" id="92598at2"/>